<evidence type="ECO:0000256" key="1">
    <source>
        <dbReference type="ARBA" id="ARBA00005395"/>
    </source>
</evidence>
<dbReference type="Pfam" id="PF00583">
    <property type="entry name" value="Acetyltransf_1"/>
    <property type="match status" value="1"/>
</dbReference>
<dbReference type="SUPFAM" id="SSF55729">
    <property type="entry name" value="Acyl-CoA N-acyltransferases (Nat)"/>
    <property type="match status" value="1"/>
</dbReference>
<keyword evidence="8" id="KW-1185">Reference proteome</keyword>
<comment type="catalytic activity">
    <reaction evidence="5">
        <text>N-terminal L-alanyl-[ribosomal protein bS18] + acetyl-CoA = N-terminal N(alpha)-acetyl-L-alanyl-[ribosomal protein bS18] + CoA + H(+)</text>
        <dbReference type="Rhea" id="RHEA:43756"/>
        <dbReference type="Rhea" id="RHEA-COMP:10676"/>
        <dbReference type="Rhea" id="RHEA-COMP:10677"/>
        <dbReference type="ChEBI" id="CHEBI:15378"/>
        <dbReference type="ChEBI" id="CHEBI:57287"/>
        <dbReference type="ChEBI" id="CHEBI:57288"/>
        <dbReference type="ChEBI" id="CHEBI:64718"/>
        <dbReference type="ChEBI" id="CHEBI:83683"/>
        <dbReference type="EC" id="2.3.1.266"/>
    </reaction>
</comment>
<dbReference type="InterPro" id="IPR000182">
    <property type="entry name" value="GNAT_dom"/>
</dbReference>
<dbReference type="CDD" id="cd04301">
    <property type="entry name" value="NAT_SF"/>
    <property type="match status" value="1"/>
</dbReference>
<proteinExistence type="inferred from homology"/>
<dbReference type="PANTHER" id="PTHR43420:SF44">
    <property type="entry name" value="ACETYLTRANSFERASE YPEA"/>
    <property type="match status" value="1"/>
</dbReference>
<dbReference type="RefSeq" id="WP_026654522.1">
    <property type="nucleotide sequence ID" value="NC_022538.1"/>
</dbReference>
<dbReference type="GO" id="GO:0005737">
    <property type="term" value="C:cytoplasm"/>
    <property type="evidence" value="ECO:0007669"/>
    <property type="project" value="UniProtKB-SubCell"/>
</dbReference>
<organism evidence="7 8">
    <name type="scientific">Alteracholeplasma palmae (strain ATCC 49389 / J233)</name>
    <name type="common">Acholeplasma palmae</name>
    <dbReference type="NCBI Taxonomy" id="1318466"/>
    <lineage>
        <taxon>Bacteria</taxon>
        <taxon>Bacillati</taxon>
        <taxon>Mycoplasmatota</taxon>
        <taxon>Mollicutes</taxon>
        <taxon>Acholeplasmatales</taxon>
        <taxon>Acholeplasmataceae</taxon>
        <taxon>Acholeplasma</taxon>
    </lineage>
</organism>
<dbReference type="InterPro" id="IPR006464">
    <property type="entry name" value="AcTrfase_RimI/Ard1"/>
</dbReference>
<keyword evidence="4 7" id="KW-0012">Acyltransferase</keyword>
<evidence type="ECO:0000256" key="2">
    <source>
        <dbReference type="ARBA" id="ARBA00022490"/>
    </source>
</evidence>
<dbReference type="PROSITE" id="PS51186">
    <property type="entry name" value="GNAT"/>
    <property type="match status" value="1"/>
</dbReference>
<reference evidence="7 8" key="1">
    <citation type="journal article" date="2013" name="J. Mol. Microbiol. Biotechnol.">
        <title>Analysis of the Complete Genomes of Acholeplasma brassicae , A. palmae and A. laidlawii and Their Comparison to the Obligate Parasites from ' Candidatus Phytoplasma'.</title>
        <authorList>
            <person name="Kube M."/>
            <person name="Siewert C."/>
            <person name="Migdoll A.M."/>
            <person name="Duduk B."/>
            <person name="Holz S."/>
            <person name="Rabus R."/>
            <person name="Seemuller E."/>
            <person name="Mitrovic J."/>
            <person name="Muller I."/>
            <person name="Buttner C."/>
            <person name="Reinhardt R."/>
        </authorList>
    </citation>
    <scope>NUCLEOTIDE SEQUENCE [LARGE SCALE GENOMIC DNA]</scope>
    <source>
        <strain evidence="7 8">J233</strain>
    </source>
</reference>
<dbReference type="STRING" id="1318466.BN85401200"/>
<dbReference type="AlphaFoldDB" id="U4KJS6"/>
<keyword evidence="3 7" id="KW-0808">Transferase</keyword>
<dbReference type="Proteomes" id="UP000032740">
    <property type="component" value="Chromosome"/>
</dbReference>
<protein>
    <recommendedName>
        <fullName evidence="5">[Ribosomal protein bS18]-alanine N-acetyltransferase</fullName>
        <ecNumber evidence="5">2.3.1.266</ecNumber>
    </recommendedName>
</protein>
<evidence type="ECO:0000313" key="7">
    <source>
        <dbReference type="EMBL" id="CCV63697.1"/>
    </source>
</evidence>
<feature type="domain" description="N-acetyltransferase" evidence="6">
    <location>
        <begin position="1"/>
        <end position="143"/>
    </location>
</feature>
<dbReference type="OrthoDB" id="9796919at2"/>
<dbReference type="KEGG" id="apal:BN85401200"/>
<evidence type="ECO:0000256" key="3">
    <source>
        <dbReference type="ARBA" id="ARBA00022679"/>
    </source>
</evidence>
<dbReference type="EC" id="2.3.1.266" evidence="5"/>
<evidence type="ECO:0000256" key="4">
    <source>
        <dbReference type="ARBA" id="ARBA00023315"/>
    </source>
</evidence>
<dbReference type="PANTHER" id="PTHR43420">
    <property type="entry name" value="ACETYLTRANSFERASE"/>
    <property type="match status" value="1"/>
</dbReference>
<dbReference type="EMBL" id="FO681347">
    <property type="protein sequence ID" value="CCV63697.1"/>
    <property type="molecule type" value="Genomic_DNA"/>
</dbReference>
<dbReference type="InterPro" id="IPR016181">
    <property type="entry name" value="Acyl_CoA_acyltransferase"/>
</dbReference>
<sequence length="145" mass="17327">MIQPLTINDLDKIVILENNQLKSSLGYDFLKQELEENPYAYHLVIKDKDEVIGYLSSRIFEDTSELLNIVVDKKYQNQKYGSKLLEHLINELKKRKIKTLILEVRPSNIGAQRLYHKYNFKHILSRKNYYKDEDAYVFLWENESL</sequence>
<evidence type="ECO:0000256" key="5">
    <source>
        <dbReference type="RuleBase" id="RU363094"/>
    </source>
</evidence>
<gene>
    <name evidence="7" type="primary">rimI</name>
    <name evidence="7" type="ORF">BN85401200</name>
</gene>
<comment type="subcellular location">
    <subcellularLocation>
        <location evidence="5">Cytoplasm</location>
    </subcellularLocation>
</comment>
<dbReference type="InterPro" id="IPR050680">
    <property type="entry name" value="YpeA/RimI_acetyltransf"/>
</dbReference>
<dbReference type="Gene3D" id="3.40.630.30">
    <property type="match status" value="1"/>
</dbReference>
<evidence type="ECO:0000259" key="6">
    <source>
        <dbReference type="PROSITE" id="PS51186"/>
    </source>
</evidence>
<comment type="similarity">
    <text evidence="1 5">Belongs to the acetyltransferase family. RimI subfamily.</text>
</comment>
<accession>U4KJS6</accession>
<keyword evidence="2 5" id="KW-0963">Cytoplasm</keyword>
<name>U4KJS6_ALTPJ</name>
<dbReference type="GO" id="GO:0008999">
    <property type="term" value="F:protein-N-terminal-alanine acetyltransferase activity"/>
    <property type="evidence" value="ECO:0007669"/>
    <property type="project" value="UniProtKB-EC"/>
</dbReference>
<dbReference type="NCBIfam" id="TIGR01575">
    <property type="entry name" value="rimI"/>
    <property type="match status" value="1"/>
</dbReference>
<comment type="function">
    <text evidence="5">Acetylates the N-terminal alanine of ribosomal protein bS18.</text>
</comment>
<evidence type="ECO:0000313" key="8">
    <source>
        <dbReference type="Proteomes" id="UP000032740"/>
    </source>
</evidence>
<dbReference type="HOGENOM" id="CLU_013985_23_0_14"/>